<evidence type="ECO:0008006" key="4">
    <source>
        <dbReference type="Google" id="ProtNLM"/>
    </source>
</evidence>
<evidence type="ECO:0000256" key="1">
    <source>
        <dbReference type="SAM" id="Phobius"/>
    </source>
</evidence>
<keyword evidence="1" id="KW-0472">Membrane</keyword>
<sequence>MNQESRADVADVLAAAGRHWGWMLAFGIVTLVIGIMVLAWPDSTLVVIAALFGIQLVVAGIFRFVLALAADDQSGVTRVMFALLGVLAFIVGLYALRNIMVTITALALLLGIYWIVNGAVELFTALVNRDAHGRGWAMVMGLLGIVAGVVVLVYPGMSLQALLLVLGIWLVILGVMQIFVAFQLRSAGRTTARIAPAV</sequence>
<feature type="transmembrane region" description="Helical" evidence="1">
    <location>
        <begin position="161"/>
        <end position="184"/>
    </location>
</feature>
<comment type="caution">
    <text evidence="2">The sequence shown here is derived from an EMBL/GenBank/DDBJ whole genome shotgun (WGS) entry which is preliminary data.</text>
</comment>
<keyword evidence="1" id="KW-1133">Transmembrane helix</keyword>
<dbReference type="GO" id="GO:0005886">
    <property type="term" value="C:plasma membrane"/>
    <property type="evidence" value="ECO:0007669"/>
    <property type="project" value="TreeGrafter"/>
</dbReference>
<dbReference type="PANTHER" id="PTHR34989">
    <property type="entry name" value="PROTEIN HDED"/>
    <property type="match status" value="1"/>
</dbReference>
<dbReference type="Proteomes" id="UP000619788">
    <property type="component" value="Unassembled WGS sequence"/>
</dbReference>
<dbReference type="PANTHER" id="PTHR34989:SF1">
    <property type="entry name" value="PROTEIN HDED"/>
    <property type="match status" value="1"/>
</dbReference>
<proteinExistence type="predicted"/>
<feature type="transmembrane region" description="Helical" evidence="1">
    <location>
        <begin position="46"/>
        <end position="66"/>
    </location>
</feature>
<dbReference type="Pfam" id="PF03729">
    <property type="entry name" value="DUF308"/>
    <property type="match status" value="2"/>
</dbReference>
<feature type="transmembrane region" description="Helical" evidence="1">
    <location>
        <begin position="20"/>
        <end position="40"/>
    </location>
</feature>
<feature type="transmembrane region" description="Helical" evidence="1">
    <location>
        <begin position="78"/>
        <end position="96"/>
    </location>
</feature>
<feature type="transmembrane region" description="Helical" evidence="1">
    <location>
        <begin position="135"/>
        <end position="155"/>
    </location>
</feature>
<feature type="transmembrane region" description="Helical" evidence="1">
    <location>
        <begin position="102"/>
        <end position="123"/>
    </location>
</feature>
<name>A0A8J3SHM4_9ACTN</name>
<accession>A0A8J3SHM4</accession>
<organism evidence="2 3">
    <name type="scientific">Planobispora siamensis</name>
    <dbReference type="NCBI Taxonomy" id="936338"/>
    <lineage>
        <taxon>Bacteria</taxon>
        <taxon>Bacillati</taxon>
        <taxon>Actinomycetota</taxon>
        <taxon>Actinomycetes</taxon>
        <taxon>Streptosporangiales</taxon>
        <taxon>Streptosporangiaceae</taxon>
        <taxon>Planobispora</taxon>
    </lineage>
</organism>
<dbReference type="EMBL" id="BOOJ01000032">
    <property type="protein sequence ID" value="GIH93464.1"/>
    <property type="molecule type" value="Genomic_DNA"/>
</dbReference>
<gene>
    <name evidence="2" type="ORF">Psi01_40940</name>
</gene>
<dbReference type="AlphaFoldDB" id="A0A8J3SHM4"/>
<evidence type="ECO:0000313" key="3">
    <source>
        <dbReference type="Proteomes" id="UP000619788"/>
    </source>
</evidence>
<reference evidence="2 3" key="1">
    <citation type="submission" date="2021-01" db="EMBL/GenBank/DDBJ databases">
        <title>Whole genome shotgun sequence of Planobispora siamensis NBRC 107568.</title>
        <authorList>
            <person name="Komaki H."/>
            <person name="Tamura T."/>
        </authorList>
    </citation>
    <scope>NUCLEOTIDE SEQUENCE [LARGE SCALE GENOMIC DNA]</scope>
    <source>
        <strain evidence="2 3">NBRC 107568</strain>
    </source>
</reference>
<protein>
    <recommendedName>
        <fullName evidence="4">HdeD family acid-resistance protein</fullName>
    </recommendedName>
</protein>
<evidence type="ECO:0000313" key="2">
    <source>
        <dbReference type="EMBL" id="GIH93464.1"/>
    </source>
</evidence>
<dbReference type="InterPro" id="IPR052712">
    <property type="entry name" value="Acid_resist_chaperone_HdeD"/>
</dbReference>
<dbReference type="RefSeq" id="WP_204065617.1">
    <property type="nucleotide sequence ID" value="NZ_BOOJ01000032.1"/>
</dbReference>
<dbReference type="InterPro" id="IPR005325">
    <property type="entry name" value="DUF308_memb"/>
</dbReference>
<keyword evidence="3" id="KW-1185">Reference proteome</keyword>
<keyword evidence="1" id="KW-0812">Transmembrane</keyword>